<feature type="transmembrane region" description="Helical" evidence="1">
    <location>
        <begin position="7"/>
        <end position="28"/>
    </location>
</feature>
<evidence type="ECO:0000313" key="2">
    <source>
        <dbReference type="EMBL" id="KAA9160916.1"/>
    </source>
</evidence>
<proteinExistence type="predicted"/>
<dbReference type="EMBL" id="VMNW02000019">
    <property type="protein sequence ID" value="KAA9160916.1"/>
    <property type="molecule type" value="Genomic_DNA"/>
</dbReference>
<keyword evidence="1" id="KW-1133">Transmembrane helix</keyword>
<protein>
    <submittedName>
        <fullName evidence="2">Uncharacterized protein</fullName>
    </submittedName>
</protein>
<evidence type="ECO:0000256" key="1">
    <source>
        <dbReference type="SAM" id="Phobius"/>
    </source>
</evidence>
<evidence type="ECO:0000313" key="3">
    <source>
        <dbReference type="Proteomes" id="UP000319769"/>
    </source>
</evidence>
<dbReference type="RefSeq" id="WP_144753888.1">
    <property type="nucleotide sequence ID" value="NZ_VMNW02000019.1"/>
</dbReference>
<reference evidence="2" key="1">
    <citation type="submission" date="2019-09" db="EMBL/GenBank/DDBJ databases">
        <authorList>
            <person name="Teo W.F.A."/>
            <person name="Duangmal K."/>
        </authorList>
    </citation>
    <scope>NUCLEOTIDE SEQUENCE [LARGE SCALE GENOMIC DNA]</scope>
    <source>
        <strain evidence="2">K81G1</strain>
    </source>
</reference>
<accession>A0A5N0V3E5</accession>
<keyword evidence="1" id="KW-0472">Membrane</keyword>
<sequence>MTAQSPMWTVLPVSVVMVGVGACGAAGLLPSPRLALLVSSAAGLAWYCLRTLAGASARVGAILDEELTRRDED</sequence>
<dbReference type="Proteomes" id="UP000319769">
    <property type="component" value="Unassembled WGS sequence"/>
</dbReference>
<keyword evidence="1" id="KW-0812">Transmembrane</keyword>
<dbReference type="AlphaFoldDB" id="A0A5N0V3E5"/>
<comment type="caution">
    <text evidence="2">The sequence shown here is derived from an EMBL/GenBank/DDBJ whole genome shotgun (WGS) entry which is preliminary data.</text>
</comment>
<organism evidence="2 3">
    <name type="scientific">Amycolatopsis acidicola</name>
    <dbReference type="NCBI Taxonomy" id="2596893"/>
    <lineage>
        <taxon>Bacteria</taxon>
        <taxon>Bacillati</taxon>
        <taxon>Actinomycetota</taxon>
        <taxon>Actinomycetes</taxon>
        <taxon>Pseudonocardiales</taxon>
        <taxon>Pseudonocardiaceae</taxon>
        <taxon>Amycolatopsis</taxon>
    </lineage>
</organism>
<name>A0A5N0V3E5_9PSEU</name>
<keyword evidence="3" id="KW-1185">Reference proteome</keyword>
<gene>
    <name evidence="2" type="ORF">FPZ12_016050</name>
</gene>